<proteinExistence type="predicted"/>
<gene>
    <name evidence="1" type="ORF">CYMTET_20784</name>
</gene>
<evidence type="ECO:0000313" key="2">
    <source>
        <dbReference type="Proteomes" id="UP001190700"/>
    </source>
</evidence>
<dbReference type="EMBL" id="LGRX02010170">
    <property type="protein sequence ID" value="KAK3270834.1"/>
    <property type="molecule type" value="Genomic_DNA"/>
</dbReference>
<reference evidence="1 2" key="1">
    <citation type="journal article" date="2015" name="Genome Biol. Evol.">
        <title>Comparative Genomics of a Bacterivorous Green Alga Reveals Evolutionary Causalities and Consequences of Phago-Mixotrophic Mode of Nutrition.</title>
        <authorList>
            <person name="Burns J.A."/>
            <person name="Paasch A."/>
            <person name="Narechania A."/>
            <person name="Kim E."/>
        </authorList>
    </citation>
    <scope>NUCLEOTIDE SEQUENCE [LARGE SCALE GENOMIC DNA]</scope>
    <source>
        <strain evidence="1 2">PLY_AMNH</strain>
    </source>
</reference>
<name>A0AAE0G3G5_9CHLO</name>
<keyword evidence="2" id="KW-1185">Reference proteome</keyword>
<accession>A0AAE0G3G5</accession>
<evidence type="ECO:0000313" key="1">
    <source>
        <dbReference type="EMBL" id="KAK3270834.1"/>
    </source>
</evidence>
<organism evidence="1 2">
    <name type="scientific">Cymbomonas tetramitiformis</name>
    <dbReference type="NCBI Taxonomy" id="36881"/>
    <lineage>
        <taxon>Eukaryota</taxon>
        <taxon>Viridiplantae</taxon>
        <taxon>Chlorophyta</taxon>
        <taxon>Pyramimonadophyceae</taxon>
        <taxon>Pyramimonadales</taxon>
        <taxon>Pyramimonadaceae</taxon>
        <taxon>Cymbomonas</taxon>
    </lineage>
</organism>
<protein>
    <submittedName>
        <fullName evidence="1">Uncharacterized protein</fullName>
    </submittedName>
</protein>
<dbReference type="AlphaFoldDB" id="A0AAE0G3G5"/>
<dbReference type="Proteomes" id="UP001190700">
    <property type="component" value="Unassembled WGS sequence"/>
</dbReference>
<comment type="caution">
    <text evidence="1">The sequence shown here is derived from an EMBL/GenBank/DDBJ whole genome shotgun (WGS) entry which is preliminary data.</text>
</comment>
<sequence>MPPFDFEAPGKVEKTGLLILMAVTTSASKASVPRKGAEGVPHEFREKGVSYIEPGKMPSRILNKLQIKLRGQSYLIARLSTKAQIENLKREFTHGATGGIEFERVADLIEHTNGLELKETYPADADINAIVVLSEGVFEYADDVFGFCFSARNLLENAKRARDGWGRSFPR</sequence>